<reference evidence="1 2" key="1">
    <citation type="submission" date="2018-08" db="EMBL/GenBank/DDBJ databases">
        <title>A genome reference for cultivated species of the human gut microbiota.</title>
        <authorList>
            <person name="Zou Y."/>
            <person name="Xue W."/>
            <person name="Luo G."/>
        </authorList>
    </citation>
    <scope>NUCLEOTIDE SEQUENCE [LARGE SCALE GENOMIC DNA]</scope>
    <source>
        <strain evidence="1 2">AF22-12AC</strain>
    </source>
</reference>
<sequence>MPRKKDGRKVISVILTDKEYEQIKLLAAKKHVSMAEIERQFTLQGLNGTLTQDNIEYIVPIIREQLTSILNPMMERMIGLEAKSCIQSGTAAYLCAEAILKFVPPAQRAEVHESYDAARKKAVAAMQGKLT</sequence>
<dbReference type="EMBL" id="QRVL01000001">
    <property type="protein sequence ID" value="RGS42403.1"/>
    <property type="molecule type" value="Genomic_DNA"/>
</dbReference>
<accession>A0A395VAI9</accession>
<comment type="caution">
    <text evidence="1">The sequence shown here is derived from an EMBL/GenBank/DDBJ whole genome shotgun (WGS) entry which is preliminary data.</text>
</comment>
<protein>
    <submittedName>
        <fullName evidence="1">Uncharacterized protein</fullName>
    </submittedName>
</protein>
<evidence type="ECO:0000313" key="2">
    <source>
        <dbReference type="Proteomes" id="UP000266172"/>
    </source>
</evidence>
<proteinExistence type="predicted"/>
<gene>
    <name evidence="1" type="ORF">DWX93_03510</name>
</gene>
<name>A0A395VAI9_9FIRM</name>
<evidence type="ECO:0000313" key="1">
    <source>
        <dbReference type="EMBL" id="RGS42403.1"/>
    </source>
</evidence>
<dbReference type="RefSeq" id="WP_118096642.1">
    <property type="nucleotide sequence ID" value="NZ_DBFVHP010000002.1"/>
</dbReference>
<dbReference type="AlphaFoldDB" id="A0A395VAI9"/>
<organism evidence="1 2">
    <name type="scientific">Roseburia hominis</name>
    <dbReference type="NCBI Taxonomy" id="301301"/>
    <lineage>
        <taxon>Bacteria</taxon>
        <taxon>Bacillati</taxon>
        <taxon>Bacillota</taxon>
        <taxon>Clostridia</taxon>
        <taxon>Lachnospirales</taxon>
        <taxon>Lachnospiraceae</taxon>
        <taxon>Roseburia</taxon>
    </lineage>
</organism>
<dbReference type="Proteomes" id="UP000266172">
    <property type="component" value="Unassembled WGS sequence"/>
</dbReference>